<proteinExistence type="predicted"/>
<dbReference type="RefSeq" id="WP_109523395.1">
    <property type="nucleotide sequence ID" value="NZ_JBEXKW010000003.1"/>
</dbReference>
<feature type="chain" id="PRO_5045807762" evidence="1">
    <location>
        <begin position="25"/>
        <end position="144"/>
    </location>
</feature>
<evidence type="ECO:0000313" key="3">
    <source>
        <dbReference type="Proteomes" id="UP001551695"/>
    </source>
</evidence>
<keyword evidence="3" id="KW-1185">Reference proteome</keyword>
<reference evidence="2 3" key="1">
    <citation type="submission" date="2024-06" db="EMBL/GenBank/DDBJ databases">
        <title>The Natural Products Discovery Center: Release of the First 8490 Sequenced Strains for Exploring Actinobacteria Biosynthetic Diversity.</title>
        <authorList>
            <person name="Kalkreuter E."/>
            <person name="Kautsar S.A."/>
            <person name="Yang D."/>
            <person name="Bader C.D."/>
            <person name="Teijaro C.N."/>
            <person name="Fluegel L."/>
            <person name="Davis C.M."/>
            <person name="Simpson J.R."/>
            <person name="Lauterbach L."/>
            <person name="Steele A.D."/>
            <person name="Gui C."/>
            <person name="Meng S."/>
            <person name="Li G."/>
            <person name="Viehrig K."/>
            <person name="Ye F."/>
            <person name="Su P."/>
            <person name="Kiefer A.F."/>
            <person name="Nichols A."/>
            <person name="Cepeda A.J."/>
            <person name="Yan W."/>
            <person name="Fan B."/>
            <person name="Jiang Y."/>
            <person name="Adhikari A."/>
            <person name="Zheng C.-J."/>
            <person name="Schuster L."/>
            <person name="Cowan T.M."/>
            <person name="Smanski M.J."/>
            <person name="Chevrette M.G."/>
            <person name="De Carvalho L.P.S."/>
            <person name="Shen B."/>
        </authorList>
    </citation>
    <scope>NUCLEOTIDE SEQUENCE [LARGE SCALE GENOMIC DNA]</scope>
    <source>
        <strain evidence="2 3">NPDC050403</strain>
    </source>
</reference>
<feature type="signal peptide" evidence="1">
    <location>
        <begin position="1"/>
        <end position="24"/>
    </location>
</feature>
<evidence type="ECO:0000313" key="2">
    <source>
        <dbReference type="EMBL" id="MEV0706028.1"/>
    </source>
</evidence>
<dbReference type="SUPFAM" id="SSF53955">
    <property type="entry name" value="Lysozyme-like"/>
    <property type="match status" value="1"/>
</dbReference>
<evidence type="ECO:0000256" key="1">
    <source>
        <dbReference type="SAM" id="SignalP"/>
    </source>
</evidence>
<gene>
    <name evidence="2" type="ORF">AB0I48_00505</name>
</gene>
<sequence length="144" mass="15842">MKRLVLAIAVTACALGITATPATAGPVTAIPDDQNIAAVPVAGLALTLVRGSIKAMALTIVPLHQFPAFDNIITRESGWDVFATNPTSGAYGIGQALPPDKMRTHGLDWRFNPLTQIRWTYDYMVDRYGSPQAAWEFWQQNHWY</sequence>
<dbReference type="InterPro" id="IPR023346">
    <property type="entry name" value="Lysozyme-like_dom_sf"/>
</dbReference>
<organism evidence="2 3">
    <name type="scientific">Nocardia aurea</name>
    <dbReference type="NCBI Taxonomy" id="2144174"/>
    <lineage>
        <taxon>Bacteria</taxon>
        <taxon>Bacillati</taxon>
        <taxon>Actinomycetota</taxon>
        <taxon>Actinomycetes</taxon>
        <taxon>Mycobacteriales</taxon>
        <taxon>Nocardiaceae</taxon>
        <taxon>Nocardia</taxon>
    </lineage>
</organism>
<comment type="caution">
    <text evidence="2">The sequence shown here is derived from an EMBL/GenBank/DDBJ whole genome shotgun (WGS) entry which is preliminary data.</text>
</comment>
<accession>A0ABV3FKT6</accession>
<dbReference type="Gene3D" id="1.10.530.10">
    <property type="match status" value="1"/>
</dbReference>
<name>A0ABV3FKT6_9NOCA</name>
<dbReference type="Proteomes" id="UP001551695">
    <property type="component" value="Unassembled WGS sequence"/>
</dbReference>
<keyword evidence="1" id="KW-0732">Signal</keyword>
<protein>
    <submittedName>
        <fullName evidence="2">Lytic transglycosylase domain-containing protein</fullName>
    </submittedName>
</protein>
<dbReference type="EMBL" id="JBFAKC010000001">
    <property type="protein sequence ID" value="MEV0706028.1"/>
    <property type="molecule type" value="Genomic_DNA"/>
</dbReference>